<reference evidence="11 12" key="1">
    <citation type="submission" date="2022-12" db="EMBL/GenBank/DDBJ databases">
        <title>Chromosome-level genome of Tegillarca granosa.</title>
        <authorList>
            <person name="Kim J."/>
        </authorList>
    </citation>
    <scope>NUCLEOTIDE SEQUENCE [LARGE SCALE GENOMIC DNA]</scope>
    <source>
        <strain evidence="11">Teg-2019</strain>
        <tissue evidence="11">Adductor muscle</tissue>
    </source>
</reference>
<dbReference type="PROSITE" id="PS50005">
    <property type="entry name" value="TPR"/>
    <property type="match status" value="1"/>
</dbReference>
<sequence>MKPFSTKLSPKSDQVSLKSARTTARSTRQRKKNPFIYSTKTKSHNIYQKTDVMEMDIEEKRIQEALGQMYNDKEYLERLVQEAEKLSKGSADMCTLAEKGLNFLYDRVLFWVRQENGIPLDTKITLAESIEKQLTGRQITQPFKFDSGLHVYGNSIPLSGIHQENMFVQKPVETRKQSTKKDKIQSIRTCNTGFSEVLSGQKVEIMCNENKKKTETKKSLLTYGQQQSGDMLIQKDVRSMKDLDNIHNLSDNDSGINLSFSTCRENSDPDQFDPIQIRTIQEEYLTPIQSPDKKILKQRKNIERRVLMFQYFFLAFIGGRYKDCVARARPVLTALNRYNEDCEESLPNSISIEAKLHSYIGNAAIEMRDYPTALHHHQRDLEIGEDWLVNDEVIVSRALGNLGRIFVFKNKHQEALELFSRKIPLCKSNVETAWLYHEIGNCFLVLSQYAFAKEAARRSIEAADAEEQCSYQLQSCVLKGVAEVKLKEYHAAFNTFERAMKQARRQGDETAEESIREALLDVNERILEEIRAKDQCEERQKSRNSFLASRMMEALPEIRELTSFDIYEDEGPVSLSDTRCDTYDLYSEIGPLETAMTGSFPRIRTVSSMSRITPDTRRLSTCNHPQSERDKDRRSVFQPSRNAC</sequence>
<feature type="compositionally biased region" description="Polar residues" evidence="10">
    <location>
        <begin position="616"/>
        <end position="625"/>
    </location>
</feature>
<evidence type="ECO:0000256" key="7">
    <source>
        <dbReference type="ARBA" id="ARBA00034139"/>
    </source>
</evidence>
<dbReference type="PANTHER" id="PTHR23040:SF1">
    <property type="entry name" value="OUTER DYNEIN ARM-DOCKING COMPLEX SUBUNIT 4"/>
    <property type="match status" value="1"/>
</dbReference>
<proteinExistence type="predicted"/>
<gene>
    <name evidence="11" type="ORF">KUTeg_008918</name>
</gene>
<dbReference type="InterPro" id="IPR040111">
    <property type="entry name" value="ODAD4"/>
</dbReference>
<dbReference type="SMART" id="SM00028">
    <property type="entry name" value="TPR"/>
    <property type="match status" value="4"/>
</dbReference>
<evidence type="ECO:0000256" key="1">
    <source>
        <dbReference type="ARBA" id="ARBA00004430"/>
    </source>
</evidence>
<feature type="region of interest" description="Disordered" evidence="10">
    <location>
        <begin position="616"/>
        <end position="644"/>
    </location>
</feature>
<accession>A0ABQ9FD01</accession>
<keyword evidence="3" id="KW-0677">Repeat</keyword>
<dbReference type="EMBL" id="JARBDR010000342">
    <property type="protein sequence ID" value="KAJ8314357.1"/>
    <property type="molecule type" value="Genomic_DNA"/>
</dbReference>
<dbReference type="SUPFAM" id="SSF48452">
    <property type="entry name" value="TPR-like"/>
    <property type="match status" value="1"/>
</dbReference>
<evidence type="ECO:0000256" key="3">
    <source>
        <dbReference type="ARBA" id="ARBA00022737"/>
    </source>
</evidence>
<keyword evidence="5" id="KW-0206">Cytoskeleton</keyword>
<feature type="compositionally biased region" description="Polar residues" evidence="10">
    <location>
        <begin position="1"/>
        <end position="17"/>
    </location>
</feature>
<dbReference type="Pfam" id="PF13424">
    <property type="entry name" value="TPR_12"/>
    <property type="match status" value="1"/>
</dbReference>
<protein>
    <recommendedName>
        <fullName evidence="7">Outer dynein arm-docking complex subunit 4</fullName>
    </recommendedName>
    <alternativeName>
        <fullName evidence="8">Tetratricopeptide repeat protein 25</fullName>
    </alternativeName>
</protein>
<dbReference type="Gene3D" id="1.25.40.10">
    <property type="entry name" value="Tetratricopeptide repeat domain"/>
    <property type="match status" value="2"/>
</dbReference>
<dbReference type="PANTHER" id="PTHR23040">
    <property type="match status" value="1"/>
</dbReference>
<dbReference type="Proteomes" id="UP001217089">
    <property type="component" value="Unassembled WGS sequence"/>
</dbReference>
<evidence type="ECO:0000256" key="9">
    <source>
        <dbReference type="PROSITE-ProRule" id="PRU00339"/>
    </source>
</evidence>
<evidence type="ECO:0000256" key="10">
    <source>
        <dbReference type="SAM" id="MobiDB-lite"/>
    </source>
</evidence>
<evidence type="ECO:0000256" key="5">
    <source>
        <dbReference type="ARBA" id="ARBA00023212"/>
    </source>
</evidence>
<evidence type="ECO:0000313" key="12">
    <source>
        <dbReference type="Proteomes" id="UP001217089"/>
    </source>
</evidence>
<comment type="caution">
    <text evidence="11">The sequence shown here is derived from an EMBL/GenBank/DDBJ whole genome shotgun (WGS) entry which is preliminary data.</text>
</comment>
<evidence type="ECO:0000256" key="4">
    <source>
        <dbReference type="ARBA" id="ARBA00022803"/>
    </source>
</evidence>
<evidence type="ECO:0000256" key="6">
    <source>
        <dbReference type="ARBA" id="ARBA00023273"/>
    </source>
</evidence>
<dbReference type="InterPro" id="IPR011990">
    <property type="entry name" value="TPR-like_helical_dom_sf"/>
</dbReference>
<organism evidence="11 12">
    <name type="scientific">Tegillarca granosa</name>
    <name type="common">Malaysian cockle</name>
    <name type="synonym">Anadara granosa</name>
    <dbReference type="NCBI Taxonomy" id="220873"/>
    <lineage>
        <taxon>Eukaryota</taxon>
        <taxon>Metazoa</taxon>
        <taxon>Spiralia</taxon>
        <taxon>Lophotrochozoa</taxon>
        <taxon>Mollusca</taxon>
        <taxon>Bivalvia</taxon>
        <taxon>Autobranchia</taxon>
        <taxon>Pteriomorphia</taxon>
        <taxon>Arcoida</taxon>
        <taxon>Arcoidea</taxon>
        <taxon>Arcidae</taxon>
        <taxon>Tegillarca</taxon>
    </lineage>
</organism>
<feature type="repeat" description="TPR" evidence="9">
    <location>
        <begin position="396"/>
        <end position="429"/>
    </location>
</feature>
<dbReference type="InterPro" id="IPR019734">
    <property type="entry name" value="TPR_rpt"/>
</dbReference>
<keyword evidence="6" id="KW-0966">Cell projection</keyword>
<keyword evidence="4 9" id="KW-0802">TPR repeat</keyword>
<evidence type="ECO:0000256" key="8">
    <source>
        <dbReference type="ARBA" id="ARBA00034143"/>
    </source>
</evidence>
<feature type="compositionally biased region" description="Basic and acidic residues" evidence="10">
    <location>
        <begin position="626"/>
        <end position="635"/>
    </location>
</feature>
<comment type="subcellular location">
    <subcellularLocation>
        <location evidence="1">Cytoplasm</location>
        <location evidence="1">Cytoskeleton</location>
        <location evidence="1">Cilium axoneme</location>
    </subcellularLocation>
</comment>
<feature type="region of interest" description="Disordered" evidence="10">
    <location>
        <begin position="1"/>
        <end position="31"/>
    </location>
</feature>
<evidence type="ECO:0000256" key="2">
    <source>
        <dbReference type="ARBA" id="ARBA00022490"/>
    </source>
</evidence>
<keyword evidence="12" id="KW-1185">Reference proteome</keyword>
<name>A0ABQ9FD01_TEGGR</name>
<keyword evidence="2" id="KW-0963">Cytoplasm</keyword>
<evidence type="ECO:0000313" key="11">
    <source>
        <dbReference type="EMBL" id="KAJ8314357.1"/>
    </source>
</evidence>